<evidence type="ECO:0000313" key="2">
    <source>
        <dbReference type="Proteomes" id="UP001208570"/>
    </source>
</evidence>
<dbReference type="EMBL" id="JAODUP010000757">
    <property type="protein sequence ID" value="KAK2144440.1"/>
    <property type="molecule type" value="Genomic_DNA"/>
</dbReference>
<proteinExistence type="predicted"/>
<protein>
    <submittedName>
        <fullName evidence="1">Uncharacterized protein</fullName>
    </submittedName>
</protein>
<keyword evidence="2" id="KW-1185">Reference proteome</keyword>
<dbReference type="AlphaFoldDB" id="A0AAD9J2H0"/>
<accession>A0AAD9J2H0</accession>
<name>A0AAD9J2H0_9ANNE</name>
<reference evidence="1" key="1">
    <citation type="journal article" date="2023" name="Mol. Biol. Evol.">
        <title>Third-Generation Sequencing Reveals the Adaptive Role of the Epigenome in Three Deep-Sea Polychaetes.</title>
        <authorList>
            <person name="Perez M."/>
            <person name="Aroh O."/>
            <person name="Sun Y."/>
            <person name="Lan Y."/>
            <person name="Juniper S.K."/>
            <person name="Young C.R."/>
            <person name="Angers B."/>
            <person name="Qian P.Y."/>
        </authorList>
    </citation>
    <scope>NUCLEOTIDE SEQUENCE</scope>
    <source>
        <strain evidence="1">P08H-3</strain>
    </source>
</reference>
<sequence length="208" mass="23290">MFPVKEHHIVGSFRDGTRGGKTAELDIIVEIDENQFELPVLISIDLVVAFQVPDDVKERVRQKIHKKTLSTSAFEADLLYVLSEGSALKQSIKYMKLIGEKVAVRAYQNEPLFSERVPFAGVFESYRLNGADDNFRKDINKVMKYAHIFSSDDVASRFHEASKPPISLCSAPLKQLAFKAAATLPSSLRDAAEIKETYLISEVLKEIG</sequence>
<dbReference type="Proteomes" id="UP001208570">
    <property type="component" value="Unassembled WGS sequence"/>
</dbReference>
<gene>
    <name evidence="1" type="ORF">LSH36_757g01006</name>
</gene>
<comment type="caution">
    <text evidence="1">The sequence shown here is derived from an EMBL/GenBank/DDBJ whole genome shotgun (WGS) entry which is preliminary data.</text>
</comment>
<organism evidence="1 2">
    <name type="scientific">Paralvinella palmiformis</name>
    <dbReference type="NCBI Taxonomy" id="53620"/>
    <lineage>
        <taxon>Eukaryota</taxon>
        <taxon>Metazoa</taxon>
        <taxon>Spiralia</taxon>
        <taxon>Lophotrochozoa</taxon>
        <taxon>Annelida</taxon>
        <taxon>Polychaeta</taxon>
        <taxon>Sedentaria</taxon>
        <taxon>Canalipalpata</taxon>
        <taxon>Terebellida</taxon>
        <taxon>Terebelliformia</taxon>
        <taxon>Alvinellidae</taxon>
        <taxon>Paralvinella</taxon>
    </lineage>
</organism>
<evidence type="ECO:0000313" key="1">
    <source>
        <dbReference type="EMBL" id="KAK2144440.1"/>
    </source>
</evidence>